<comment type="catalytic activity">
    <reaction evidence="5">
        <text>(6S)-5-formyl-5,6,7,8-tetrahydrofolate + ATP = (6R)-5,10-methenyltetrahydrofolate + ADP + phosphate</text>
        <dbReference type="Rhea" id="RHEA:10488"/>
        <dbReference type="ChEBI" id="CHEBI:30616"/>
        <dbReference type="ChEBI" id="CHEBI:43474"/>
        <dbReference type="ChEBI" id="CHEBI:57455"/>
        <dbReference type="ChEBI" id="CHEBI:57457"/>
        <dbReference type="ChEBI" id="CHEBI:456216"/>
        <dbReference type="EC" id="6.3.3.2"/>
    </reaction>
</comment>
<dbReference type="Proteomes" id="UP000266385">
    <property type="component" value="Unassembled WGS sequence"/>
</dbReference>
<dbReference type="OrthoDB" id="9801938at2"/>
<dbReference type="InterPro" id="IPR037171">
    <property type="entry name" value="NagB/RpiA_transferase-like"/>
</dbReference>
<comment type="caution">
    <text evidence="6">The sequence shown here is derived from an EMBL/GenBank/DDBJ whole genome shotgun (WGS) entry which is preliminary data.</text>
</comment>
<dbReference type="PIRSF" id="PIRSF006806">
    <property type="entry name" value="FTHF_cligase"/>
    <property type="match status" value="1"/>
</dbReference>
<dbReference type="EMBL" id="QWFX01000006">
    <property type="protein sequence ID" value="RIJ30391.1"/>
    <property type="molecule type" value="Genomic_DNA"/>
</dbReference>
<organism evidence="6 7">
    <name type="scientific">Henriciella mobilis</name>
    <dbReference type="NCBI Taxonomy" id="2305467"/>
    <lineage>
        <taxon>Bacteria</taxon>
        <taxon>Pseudomonadati</taxon>
        <taxon>Pseudomonadota</taxon>
        <taxon>Alphaproteobacteria</taxon>
        <taxon>Hyphomonadales</taxon>
        <taxon>Hyphomonadaceae</taxon>
        <taxon>Henriciella</taxon>
    </lineage>
</organism>
<dbReference type="EC" id="6.3.3.2" evidence="5"/>
<keyword evidence="7" id="KW-1185">Reference proteome</keyword>
<evidence type="ECO:0000256" key="5">
    <source>
        <dbReference type="RuleBase" id="RU361279"/>
    </source>
</evidence>
<dbReference type="GO" id="GO:0035999">
    <property type="term" value="P:tetrahydrofolate interconversion"/>
    <property type="evidence" value="ECO:0007669"/>
    <property type="project" value="TreeGrafter"/>
</dbReference>
<evidence type="ECO:0000313" key="6">
    <source>
        <dbReference type="EMBL" id="RIJ30391.1"/>
    </source>
</evidence>
<proteinExistence type="inferred from homology"/>
<dbReference type="NCBIfam" id="TIGR02727">
    <property type="entry name" value="MTHFS_bact"/>
    <property type="match status" value="1"/>
</dbReference>
<dbReference type="GO" id="GO:0009396">
    <property type="term" value="P:folic acid-containing compound biosynthetic process"/>
    <property type="evidence" value="ECO:0007669"/>
    <property type="project" value="TreeGrafter"/>
</dbReference>
<evidence type="ECO:0000313" key="7">
    <source>
        <dbReference type="Proteomes" id="UP000266385"/>
    </source>
</evidence>
<feature type="binding site" evidence="4">
    <location>
        <begin position="130"/>
        <end position="138"/>
    </location>
    <ligand>
        <name>ATP</name>
        <dbReference type="ChEBI" id="CHEBI:30616"/>
    </ligand>
</feature>
<keyword evidence="6" id="KW-0436">Ligase</keyword>
<dbReference type="SUPFAM" id="SSF100950">
    <property type="entry name" value="NagB/RpiA/CoA transferase-like"/>
    <property type="match status" value="1"/>
</dbReference>
<evidence type="ECO:0000256" key="2">
    <source>
        <dbReference type="ARBA" id="ARBA00022741"/>
    </source>
</evidence>
<comment type="similarity">
    <text evidence="1 5">Belongs to the 5-formyltetrahydrofolate cyclo-ligase family.</text>
</comment>
<dbReference type="InterPro" id="IPR024185">
    <property type="entry name" value="FTHF_cligase-like_sf"/>
</dbReference>
<dbReference type="InterPro" id="IPR002698">
    <property type="entry name" value="FTHF_cligase"/>
</dbReference>
<comment type="cofactor">
    <cofactor evidence="5">
        <name>Mg(2+)</name>
        <dbReference type="ChEBI" id="CHEBI:18420"/>
    </cofactor>
</comment>
<dbReference type="AlphaFoldDB" id="A0A399RIF1"/>
<accession>A0A399RIF1</accession>
<sequence>MTADGKSTLRADLKTLREELHARDPDAGETLAAKFPLKLLERYGPIVSGYWPISSEIDPRPLMQKLAQAGAKLALPRIDEDGTMSFRLWHEKDPLEPGAFGLNEPPHSAPRVQPTLILMPLLAFDKVGNRIGYGKGHYDRALASLRADGRIFACGLGFHGQMMDELPAEPHDQPLDWAVTERGSVPIFMMRNFGNNDDSGGTGGNGPSAA</sequence>
<dbReference type="GO" id="GO:0046872">
    <property type="term" value="F:metal ion binding"/>
    <property type="evidence" value="ECO:0007669"/>
    <property type="project" value="UniProtKB-KW"/>
</dbReference>
<keyword evidence="2 4" id="KW-0547">Nucleotide-binding</keyword>
<evidence type="ECO:0000256" key="4">
    <source>
        <dbReference type="PIRSR" id="PIRSR006806-1"/>
    </source>
</evidence>
<keyword evidence="3 4" id="KW-0067">ATP-binding</keyword>
<name>A0A399RIF1_9PROT</name>
<dbReference type="PANTHER" id="PTHR23407:SF1">
    <property type="entry name" value="5-FORMYLTETRAHYDROFOLATE CYCLO-LIGASE"/>
    <property type="match status" value="1"/>
</dbReference>
<dbReference type="RefSeq" id="WP_119375710.1">
    <property type="nucleotide sequence ID" value="NZ_QWFX01000006.1"/>
</dbReference>
<feature type="binding site" evidence="4">
    <location>
        <begin position="6"/>
        <end position="10"/>
    </location>
    <ligand>
        <name>ATP</name>
        <dbReference type="ChEBI" id="CHEBI:30616"/>
    </ligand>
</feature>
<dbReference type="Pfam" id="PF01812">
    <property type="entry name" value="5-FTHF_cyc-lig"/>
    <property type="match status" value="1"/>
</dbReference>
<keyword evidence="5" id="KW-0460">Magnesium</keyword>
<evidence type="ECO:0000256" key="3">
    <source>
        <dbReference type="ARBA" id="ARBA00022840"/>
    </source>
</evidence>
<reference evidence="6 7" key="1">
    <citation type="submission" date="2018-08" db="EMBL/GenBank/DDBJ databases">
        <title>Henriciella mobilis sp. nov., isolated from seawater.</title>
        <authorList>
            <person name="Cheng H."/>
            <person name="Wu Y.-H."/>
            <person name="Xu X.-W."/>
            <person name="Guo L.-L."/>
        </authorList>
    </citation>
    <scope>NUCLEOTIDE SEQUENCE [LARGE SCALE GENOMIC DNA]</scope>
    <source>
        <strain evidence="6 7">JN25</strain>
    </source>
</reference>
<evidence type="ECO:0000256" key="1">
    <source>
        <dbReference type="ARBA" id="ARBA00010638"/>
    </source>
</evidence>
<dbReference type="PANTHER" id="PTHR23407">
    <property type="entry name" value="ATPASE INHIBITOR/5-FORMYLTETRAHYDROFOLATE CYCLO-LIGASE"/>
    <property type="match status" value="1"/>
</dbReference>
<dbReference type="GO" id="GO:0005524">
    <property type="term" value="F:ATP binding"/>
    <property type="evidence" value="ECO:0007669"/>
    <property type="project" value="UniProtKB-KW"/>
</dbReference>
<dbReference type="Gene3D" id="3.40.50.10420">
    <property type="entry name" value="NagB/RpiA/CoA transferase-like"/>
    <property type="match status" value="1"/>
</dbReference>
<dbReference type="GO" id="GO:0030272">
    <property type="term" value="F:5-formyltetrahydrofolate cyclo-ligase activity"/>
    <property type="evidence" value="ECO:0007669"/>
    <property type="project" value="UniProtKB-EC"/>
</dbReference>
<keyword evidence="5" id="KW-0479">Metal-binding</keyword>
<gene>
    <name evidence="6" type="ORF">D1223_07080</name>
</gene>
<protein>
    <recommendedName>
        <fullName evidence="5">5-formyltetrahydrofolate cyclo-ligase</fullName>
        <ecNumber evidence="5">6.3.3.2</ecNumber>
    </recommendedName>
</protein>
<feature type="binding site" evidence="4">
    <location>
        <position position="56"/>
    </location>
    <ligand>
        <name>substrate</name>
    </ligand>
</feature>